<gene>
    <name evidence="1" type="ORF">DL240_04605</name>
</gene>
<proteinExistence type="predicted"/>
<evidence type="ECO:0000313" key="1">
    <source>
        <dbReference type="EMBL" id="RAL25496.1"/>
    </source>
</evidence>
<name>A0A328CCN4_9DELT</name>
<comment type="caution">
    <text evidence="1">The sequence shown here is derived from an EMBL/GenBank/DDBJ whole genome shotgun (WGS) entry which is preliminary data.</text>
</comment>
<accession>A0A328CCN4</accession>
<keyword evidence="2" id="KW-1185">Reference proteome</keyword>
<dbReference type="Proteomes" id="UP000249169">
    <property type="component" value="Unassembled WGS sequence"/>
</dbReference>
<reference evidence="1 2" key="1">
    <citation type="submission" date="2018-05" db="EMBL/GenBank/DDBJ databases">
        <title>Lujinxingia marina gen. nov. sp. nov., a new facultative anaerobic member of the class Deltaproteobacteria, and proposal of Lujinxingaceae fam. nov.</title>
        <authorList>
            <person name="Li C.-M."/>
        </authorList>
    </citation>
    <scope>NUCLEOTIDE SEQUENCE [LARGE SCALE GENOMIC DNA]</scope>
    <source>
        <strain evidence="1 2">B210</strain>
    </source>
</reference>
<organism evidence="1 2">
    <name type="scientific">Lujinxingia litoralis</name>
    <dbReference type="NCBI Taxonomy" id="2211119"/>
    <lineage>
        <taxon>Bacteria</taxon>
        <taxon>Deltaproteobacteria</taxon>
        <taxon>Bradymonadales</taxon>
        <taxon>Lujinxingiaceae</taxon>
        <taxon>Lujinxingia</taxon>
    </lineage>
</organism>
<protein>
    <submittedName>
        <fullName evidence="1">Uncharacterized protein</fullName>
    </submittedName>
</protein>
<dbReference type="RefSeq" id="WP_111728668.1">
    <property type="nucleotide sequence ID" value="NZ_QHKO01000001.1"/>
</dbReference>
<evidence type="ECO:0000313" key="2">
    <source>
        <dbReference type="Proteomes" id="UP000249169"/>
    </source>
</evidence>
<dbReference type="AlphaFoldDB" id="A0A328CCN4"/>
<dbReference type="OrthoDB" id="3325712at2"/>
<dbReference type="EMBL" id="QHKO01000001">
    <property type="protein sequence ID" value="RAL25496.1"/>
    <property type="molecule type" value="Genomic_DNA"/>
</dbReference>
<sequence>MSLTYYRELVREFFDGKRVILAMGTVAGSAGRVQALRELGVAECLLVGNGLNTRTGGAFGWLARGEPELPLPILEMMIRKGGDLDFRPAESESLIVNIADTHRVDDDLQYDALLLTGPSAMGGFVRVLPVARGRRPGASVAPEVAAAWELTDREFGTGIGALEAPQDVRDLS</sequence>